<evidence type="ECO:0000256" key="1">
    <source>
        <dbReference type="SAM" id="Phobius"/>
    </source>
</evidence>
<keyword evidence="1" id="KW-0812">Transmembrane</keyword>
<dbReference type="EMBL" id="NVOR01000140">
    <property type="protein sequence ID" value="PED80057.1"/>
    <property type="molecule type" value="Genomic_DNA"/>
</dbReference>
<proteinExistence type="predicted"/>
<evidence type="ECO:0000313" key="3">
    <source>
        <dbReference type="Proteomes" id="UP000221020"/>
    </source>
</evidence>
<gene>
    <name evidence="2" type="ORF">CON65_24700</name>
</gene>
<keyword evidence="1" id="KW-1133">Transmembrane helix</keyword>
<keyword evidence="1" id="KW-0472">Membrane</keyword>
<dbReference type="AlphaFoldDB" id="A0AA91V7M7"/>
<evidence type="ECO:0000313" key="2">
    <source>
        <dbReference type="EMBL" id="PED80057.1"/>
    </source>
</evidence>
<dbReference type="Proteomes" id="UP000221020">
    <property type="component" value="Unassembled WGS sequence"/>
</dbReference>
<reference evidence="2 3" key="1">
    <citation type="submission" date="2017-09" db="EMBL/GenBank/DDBJ databases">
        <title>Large-scale bioinformatics analysis of Bacillus genomes uncovers conserved roles of natural products in bacterial physiology.</title>
        <authorList>
            <consortium name="Agbiome Team Llc"/>
            <person name="Bleich R.M."/>
            <person name="Grubbs K.J."/>
            <person name="Santa Maria K.C."/>
            <person name="Allen S.E."/>
            <person name="Farag S."/>
            <person name="Shank E.A."/>
            <person name="Bowers A."/>
        </authorList>
    </citation>
    <scope>NUCLEOTIDE SEQUENCE [LARGE SCALE GENOMIC DNA]</scope>
    <source>
        <strain evidence="2 3">AFS092012</strain>
    </source>
</reference>
<protein>
    <submittedName>
        <fullName evidence="2">Uncharacterized protein</fullName>
    </submittedName>
</protein>
<feature type="transmembrane region" description="Helical" evidence="1">
    <location>
        <begin position="20"/>
        <end position="39"/>
    </location>
</feature>
<accession>A0AA91V7M7</accession>
<sequence>MIQLNIEKACFDPSFFQNTLFLFASFIKVYYVNLIKLYFTPALGNPNAIYKECCKFFKSTDTFNLVPALGRG</sequence>
<comment type="caution">
    <text evidence="2">The sequence shown here is derived from an EMBL/GenBank/DDBJ whole genome shotgun (WGS) entry which is preliminary data.</text>
</comment>
<organism evidence="2 3">
    <name type="scientific">Bacillus pseudomycoides</name>
    <dbReference type="NCBI Taxonomy" id="64104"/>
    <lineage>
        <taxon>Bacteria</taxon>
        <taxon>Bacillati</taxon>
        <taxon>Bacillota</taxon>
        <taxon>Bacilli</taxon>
        <taxon>Bacillales</taxon>
        <taxon>Bacillaceae</taxon>
        <taxon>Bacillus</taxon>
        <taxon>Bacillus cereus group</taxon>
    </lineage>
</organism>
<name>A0AA91V7M7_9BACI</name>